<evidence type="ECO:0000256" key="1">
    <source>
        <dbReference type="ARBA" id="ARBA00009108"/>
    </source>
</evidence>
<dbReference type="Gene3D" id="3.30.70.1880">
    <property type="entry name" value="Protein of unknown function DUF881"/>
    <property type="match status" value="1"/>
</dbReference>
<dbReference type="AlphaFoldDB" id="A0A554SFG9"/>
<evidence type="ECO:0000256" key="2">
    <source>
        <dbReference type="SAM" id="Coils"/>
    </source>
</evidence>
<feature type="coiled-coil region" evidence="2">
    <location>
        <begin position="61"/>
        <end position="88"/>
    </location>
</feature>
<accession>A0A554SFG9</accession>
<dbReference type="EMBL" id="VLNT01000003">
    <property type="protein sequence ID" value="TSD65081.1"/>
    <property type="molecule type" value="Genomic_DNA"/>
</dbReference>
<comment type="caution">
    <text evidence="3">The sequence shown here is derived from an EMBL/GenBank/DDBJ whole genome shotgun (WGS) entry which is preliminary data.</text>
</comment>
<dbReference type="PANTHER" id="PTHR37313">
    <property type="entry name" value="UPF0749 PROTEIN RV1825"/>
    <property type="match status" value="1"/>
</dbReference>
<evidence type="ECO:0000313" key="4">
    <source>
        <dbReference type="Proteomes" id="UP000316988"/>
    </source>
</evidence>
<sequence length="248" mass="26657">MPQRSAGRSSMRERSRRVTRPMQVLIAVLVGALAFAIVAQWREDEQRDFAGVRGAELGELLKSLDASNQRLSRQISELTATRDELRDSTASDEQAEEAARKRADELAILAGTAPAAGPGIAVDIDGGQEVMTAAVLLDAIEELRDAGAEVLAVNGTARVVANTYFLDDRDGIRVGGRLLEPPFVIEAIGDPHTLDEAVYFRGGLADRVETKGGTVSVERRERLTITALADATDAQYARSASTDPEETP</sequence>
<proteinExistence type="inferred from homology"/>
<evidence type="ECO:0000313" key="3">
    <source>
        <dbReference type="EMBL" id="TSD65081.1"/>
    </source>
</evidence>
<organism evidence="3 4">
    <name type="scientific">Aeromicrobium piscarium</name>
    <dbReference type="NCBI Taxonomy" id="2590901"/>
    <lineage>
        <taxon>Bacteria</taxon>
        <taxon>Bacillati</taxon>
        <taxon>Actinomycetota</taxon>
        <taxon>Actinomycetes</taxon>
        <taxon>Propionibacteriales</taxon>
        <taxon>Nocardioidaceae</taxon>
        <taxon>Aeromicrobium</taxon>
    </lineage>
</organism>
<dbReference type="Pfam" id="PF05949">
    <property type="entry name" value="DUF881"/>
    <property type="match status" value="1"/>
</dbReference>
<dbReference type="InterPro" id="IPR010273">
    <property type="entry name" value="DUF881"/>
</dbReference>
<comment type="similarity">
    <text evidence="1">Belongs to the UPF0749 family.</text>
</comment>
<dbReference type="Proteomes" id="UP000316988">
    <property type="component" value="Unassembled WGS sequence"/>
</dbReference>
<reference evidence="3 4" key="1">
    <citation type="submission" date="2019-07" db="EMBL/GenBank/DDBJ databases">
        <authorList>
            <person name="Zhao L.H."/>
        </authorList>
    </citation>
    <scope>NUCLEOTIDE SEQUENCE [LARGE SCALE GENOMIC DNA]</scope>
    <source>
        <strain evidence="3 4">Co35</strain>
    </source>
</reference>
<name>A0A554SFG9_9ACTN</name>
<gene>
    <name evidence="3" type="ORF">FNM00_05055</name>
</gene>
<keyword evidence="4" id="KW-1185">Reference proteome</keyword>
<dbReference type="GO" id="GO:0005886">
    <property type="term" value="C:plasma membrane"/>
    <property type="evidence" value="ECO:0007669"/>
    <property type="project" value="TreeGrafter"/>
</dbReference>
<protein>
    <submittedName>
        <fullName evidence="3">DUF881 domain-containing protein</fullName>
    </submittedName>
</protein>
<keyword evidence="2" id="KW-0175">Coiled coil</keyword>
<dbReference type="OrthoDB" id="3211287at2"/>
<dbReference type="PANTHER" id="PTHR37313:SF2">
    <property type="entry name" value="UPF0749 PROTEIN YLXX"/>
    <property type="match status" value="1"/>
</dbReference>